<dbReference type="Proteomes" id="UP001189616">
    <property type="component" value="Unassembled WGS sequence"/>
</dbReference>
<comment type="caution">
    <text evidence="1">The sequence shown here is derived from an EMBL/GenBank/DDBJ whole genome shotgun (WGS) entry which is preliminary data.</text>
</comment>
<accession>A0ABN9II49</accession>
<gene>
    <name evidence="1" type="ORF">LMG7141_00893</name>
</gene>
<sequence>MDEPIGAVAWVADPRLRWINRGGRLWFILDARKLPMRQR</sequence>
<evidence type="ECO:0000313" key="1">
    <source>
        <dbReference type="EMBL" id="CAJ0779498.1"/>
    </source>
</evidence>
<reference evidence="1 2" key="1">
    <citation type="submission" date="2023-07" db="EMBL/GenBank/DDBJ databases">
        <authorList>
            <person name="Peeters C."/>
        </authorList>
    </citation>
    <scope>NUCLEOTIDE SEQUENCE [LARGE SCALE GENOMIC DNA]</scope>
    <source>
        <strain evidence="1 2">LMG 7141</strain>
    </source>
</reference>
<keyword evidence="2" id="KW-1185">Reference proteome</keyword>
<dbReference type="EMBL" id="CATYWO010000001">
    <property type="protein sequence ID" value="CAJ0779498.1"/>
    <property type="molecule type" value="Genomic_DNA"/>
</dbReference>
<name>A0ABN9II49_9RALS</name>
<proteinExistence type="predicted"/>
<protein>
    <submittedName>
        <fullName evidence="1">Uncharacterized protein</fullName>
    </submittedName>
</protein>
<organism evidence="1 2">
    <name type="scientific">Ralstonia condita</name>
    <dbReference type="NCBI Taxonomy" id="3058600"/>
    <lineage>
        <taxon>Bacteria</taxon>
        <taxon>Pseudomonadati</taxon>
        <taxon>Pseudomonadota</taxon>
        <taxon>Betaproteobacteria</taxon>
        <taxon>Burkholderiales</taxon>
        <taxon>Burkholderiaceae</taxon>
        <taxon>Ralstonia</taxon>
    </lineage>
</organism>
<evidence type="ECO:0000313" key="2">
    <source>
        <dbReference type="Proteomes" id="UP001189616"/>
    </source>
</evidence>